<dbReference type="PROSITE" id="PS52016">
    <property type="entry name" value="TONB_DEPENDENT_REC_3"/>
    <property type="match status" value="1"/>
</dbReference>
<keyword evidence="5" id="KW-0410">Iron transport</keyword>
<evidence type="ECO:0000256" key="2">
    <source>
        <dbReference type="ARBA" id="ARBA00009810"/>
    </source>
</evidence>
<keyword evidence="20" id="KW-0436">Ligase</keyword>
<sequence>MDKIFLATLLAAQAGMASAATSQSPSQPTTDNVFTKEKQITVIASPDCCTEADNQAGAGFVTEDISVGPVGNLPWIEAPWSANSITSEMLTNQQDNSVSELLRYAPASQMQARGGMDVGRPQSRGMQGSVVANSRLDGLNIVATTAFPVEMLARLDVLNSLTGALYGPASPAGQFNFTAKRAGAETLNRITVGYQSRNSWQGHADFAGHIDSVGYRLNLLNEDGEGSVADSTRRRKLAALALDWNIQPGTQLQLDVSHYQFIKKGMTGSFSYGDTIPLPAAPDSKNKNYTLPTSGSVLTTDTVSTHLLHYFNDSWSVTAGVGYQQADRAMRSVSSTLSDSNGTLSRSLSDSAAAGRFRVLSNMLTLNGHLQTGSLTHDLALATSGYIWSIYAAKGASQRYNLGETSFFDPAPLQEPAAGRIIRQGARYKSSENSQQSLTVGDTLRFTPQWSAMIYLSHSWLSTRNYNRQGQKTKEINDNGFSPMAALLYKITPSVMAYISYADSLEQGGTAPTGQNIVNEGQTLNPYRSRQYETGLKSEFNDMKLGAALFWLQRPFAYVDPADNRYKEQGEQRNRGVELTASGNVWQQLNIYSGITFLDPRLKNTLYDSTRNKRVVGVAKIQANVLLEYSLPALPAWVYSANLHYTGKRAANQVNTYWTASYATLDLGARYTTRLNNLPTTFRLSVKNISNKHYWASLFPSDSDGNGGSASAFAGAGREIRATVTVDF</sequence>
<proteinExistence type="inferred from homology"/>
<evidence type="ECO:0000256" key="13">
    <source>
        <dbReference type="ARBA" id="ARBA00023237"/>
    </source>
</evidence>
<evidence type="ECO:0000256" key="6">
    <source>
        <dbReference type="ARBA" id="ARBA00022692"/>
    </source>
</evidence>
<dbReference type="EMBL" id="JFHN01000010">
    <property type="protein sequence ID" value="EXU77400.1"/>
    <property type="molecule type" value="Genomic_DNA"/>
</dbReference>
<name>A0A014NU79_9GAMM</name>
<dbReference type="InterPro" id="IPR039426">
    <property type="entry name" value="TonB-dep_rcpt-like"/>
</dbReference>
<feature type="signal peptide" evidence="17">
    <location>
        <begin position="1"/>
        <end position="19"/>
    </location>
</feature>
<dbReference type="InterPro" id="IPR010105">
    <property type="entry name" value="TonB_sidphr_rcpt"/>
</dbReference>
<dbReference type="Pfam" id="PF07715">
    <property type="entry name" value="Plug"/>
    <property type="match status" value="1"/>
</dbReference>
<evidence type="ECO:0000256" key="5">
    <source>
        <dbReference type="ARBA" id="ARBA00022496"/>
    </source>
</evidence>
<dbReference type="CDD" id="cd01347">
    <property type="entry name" value="ligand_gated_channel"/>
    <property type="match status" value="1"/>
</dbReference>
<keyword evidence="13 14" id="KW-0998">Cell outer membrane</keyword>
<dbReference type="InterPro" id="IPR037066">
    <property type="entry name" value="Plug_dom_sf"/>
</dbReference>
<dbReference type="Pfam" id="PF00593">
    <property type="entry name" value="TonB_dep_Rec_b-barrel"/>
    <property type="match status" value="1"/>
</dbReference>
<organism evidence="20 21">
    <name type="scientific">Erwinia mallotivora</name>
    <dbReference type="NCBI Taxonomy" id="69222"/>
    <lineage>
        <taxon>Bacteria</taxon>
        <taxon>Pseudomonadati</taxon>
        <taxon>Pseudomonadota</taxon>
        <taxon>Gammaproteobacteria</taxon>
        <taxon>Enterobacterales</taxon>
        <taxon>Erwiniaceae</taxon>
        <taxon>Erwinia</taxon>
    </lineage>
</organism>
<dbReference type="InterPro" id="IPR012910">
    <property type="entry name" value="Plug_dom"/>
</dbReference>
<feature type="domain" description="TonB-dependent receptor plug" evidence="19">
    <location>
        <begin position="77"/>
        <end position="173"/>
    </location>
</feature>
<feature type="chain" id="PRO_5001472806" evidence="17">
    <location>
        <begin position="20"/>
        <end position="728"/>
    </location>
</feature>
<dbReference type="PANTHER" id="PTHR32552:SF82">
    <property type="entry name" value="FCUA PROTEIN"/>
    <property type="match status" value="1"/>
</dbReference>
<dbReference type="PANTHER" id="PTHR32552">
    <property type="entry name" value="FERRICHROME IRON RECEPTOR-RELATED"/>
    <property type="match status" value="1"/>
</dbReference>
<evidence type="ECO:0000256" key="9">
    <source>
        <dbReference type="ARBA" id="ARBA00023065"/>
    </source>
</evidence>
<keyword evidence="3 14" id="KW-0813">Transport</keyword>
<keyword evidence="12" id="KW-0675">Receptor</keyword>
<accession>A0A014NU79</accession>
<keyword evidence="6 14" id="KW-0812">Transmembrane</keyword>
<evidence type="ECO:0000256" key="7">
    <source>
        <dbReference type="ARBA" id="ARBA00022729"/>
    </source>
</evidence>
<comment type="similarity">
    <text evidence="2 14 16">Belongs to the TonB-dependent receptor family.</text>
</comment>
<dbReference type="STRING" id="69222.BG55_00270"/>
<evidence type="ECO:0000256" key="8">
    <source>
        <dbReference type="ARBA" id="ARBA00023004"/>
    </source>
</evidence>
<dbReference type="Proteomes" id="UP000019918">
    <property type="component" value="Unassembled WGS sequence"/>
</dbReference>
<evidence type="ECO:0000256" key="3">
    <source>
        <dbReference type="ARBA" id="ARBA00022448"/>
    </source>
</evidence>
<dbReference type="AlphaFoldDB" id="A0A014NU79"/>
<keyword evidence="10 16" id="KW-0798">TonB box</keyword>
<dbReference type="RefSeq" id="WP_034932903.1">
    <property type="nucleotide sequence ID" value="NZ_JFHN01000010.1"/>
</dbReference>
<dbReference type="GO" id="GO:0015344">
    <property type="term" value="F:siderophore uptake transmembrane transporter activity"/>
    <property type="evidence" value="ECO:0007669"/>
    <property type="project" value="TreeGrafter"/>
</dbReference>
<dbReference type="NCBIfam" id="TIGR01783">
    <property type="entry name" value="TonB-siderophor"/>
    <property type="match status" value="1"/>
</dbReference>
<dbReference type="GO" id="GO:0038023">
    <property type="term" value="F:signaling receptor activity"/>
    <property type="evidence" value="ECO:0007669"/>
    <property type="project" value="InterPro"/>
</dbReference>
<protein>
    <submittedName>
        <fullName evidence="20">Fatty-acid--CoA ligase</fullName>
    </submittedName>
</protein>
<keyword evidence="7 17" id="KW-0732">Signal</keyword>
<feature type="domain" description="TonB-dependent receptor-like beta-barrel" evidence="18">
    <location>
        <begin position="265"/>
        <end position="689"/>
    </location>
</feature>
<dbReference type="PROSITE" id="PS01156">
    <property type="entry name" value="TONB_DEPENDENT_REC_2"/>
    <property type="match status" value="1"/>
</dbReference>
<evidence type="ECO:0000256" key="16">
    <source>
        <dbReference type="RuleBase" id="RU003357"/>
    </source>
</evidence>
<evidence type="ECO:0000259" key="19">
    <source>
        <dbReference type="Pfam" id="PF07715"/>
    </source>
</evidence>
<keyword evidence="8" id="KW-0408">Iron</keyword>
<evidence type="ECO:0000256" key="17">
    <source>
        <dbReference type="SAM" id="SignalP"/>
    </source>
</evidence>
<evidence type="ECO:0000256" key="10">
    <source>
        <dbReference type="ARBA" id="ARBA00023077"/>
    </source>
</evidence>
<dbReference type="GO" id="GO:0016874">
    <property type="term" value="F:ligase activity"/>
    <property type="evidence" value="ECO:0007669"/>
    <property type="project" value="UniProtKB-KW"/>
</dbReference>
<keyword evidence="9" id="KW-0406">Ion transport</keyword>
<dbReference type="PATRIC" id="fig|69222.5.peg.69"/>
<dbReference type="InterPro" id="IPR036942">
    <property type="entry name" value="Beta-barrel_TonB_sf"/>
</dbReference>
<gene>
    <name evidence="20" type="ORF">BG55_00270</name>
</gene>
<dbReference type="Gene3D" id="2.40.170.20">
    <property type="entry name" value="TonB-dependent receptor, beta-barrel domain"/>
    <property type="match status" value="1"/>
</dbReference>
<evidence type="ECO:0000313" key="20">
    <source>
        <dbReference type="EMBL" id="EXU77400.1"/>
    </source>
</evidence>
<dbReference type="OrthoDB" id="8732650at2"/>
<evidence type="ECO:0000256" key="12">
    <source>
        <dbReference type="ARBA" id="ARBA00023170"/>
    </source>
</evidence>
<evidence type="ECO:0000256" key="15">
    <source>
        <dbReference type="PROSITE-ProRule" id="PRU10144"/>
    </source>
</evidence>
<keyword evidence="4 14" id="KW-1134">Transmembrane beta strand</keyword>
<dbReference type="SUPFAM" id="SSF56935">
    <property type="entry name" value="Porins"/>
    <property type="match status" value="1"/>
</dbReference>
<comment type="subcellular location">
    <subcellularLocation>
        <location evidence="1 14">Cell outer membrane</location>
        <topology evidence="1 14">Multi-pass membrane protein</topology>
    </subcellularLocation>
</comment>
<evidence type="ECO:0000259" key="18">
    <source>
        <dbReference type="Pfam" id="PF00593"/>
    </source>
</evidence>
<evidence type="ECO:0000256" key="14">
    <source>
        <dbReference type="PROSITE-ProRule" id="PRU01360"/>
    </source>
</evidence>
<evidence type="ECO:0000313" key="21">
    <source>
        <dbReference type="Proteomes" id="UP000019918"/>
    </source>
</evidence>
<keyword evidence="21" id="KW-1185">Reference proteome</keyword>
<dbReference type="InterPro" id="IPR010917">
    <property type="entry name" value="TonB_rcpt_CS"/>
</dbReference>
<keyword evidence="11 14" id="KW-0472">Membrane</keyword>
<dbReference type="GO" id="GO:0015891">
    <property type="term" value="P:siderophore transport"/>
    <property type="evidence" value="ECO:0007669"/>
    <property type="project" value="InterPro"/>
</dbReference>
<evidence type="ECO:0000256" key="4">
    <source>
        <dbReference type="ARBA" id="ARBA00022452"/>
    </source>
</evidence>
<evidence type="ECO:0000256" key="11">
    <source>
        <dbReference type="ARBA" id="ARBA00023136"/>
    </source>
</evidence>
<reference evidence="20 21" key="1">
    <citation type="submission" date="2014-02" db="EMBL/GenBank/DDBJ databases">
        <title>Draft genome of Erwinia mallotivora strain BT-MARDI, a papaya dieback pathogen.</title>
        <authorList>
            <person name="Redzuan R."/>
            <person name="Abu Bakar N."/>
            <person name="Badrun R."/>
            <person name="Mohd Raih M.F."/>
            <person name="Rozano L."/>
            <person name="Mat Amin N."/>
        </authorList>
    </citation>
    <scope>NUCLEOTIDE SEQUENCE [LARGE SCALE GENOMIC DNA]</scope>
    <source>
        <strain evidence="20 21">BT-MARDI</strain>
    </source>
</reference>
<dbReference type="GO" id="GO:0009279">
    <property type="term" value="C:cell outer membrane"/>
    <property type="evidence" value="ECO:0007669"/>
    <property type="project" value="UniProtKB-SubCell"/>
</dbReference>
<dbReference type="InterPro" id="IPR000531">
    <property type="entry name" value="Beta-barrel_TonB"/>
</dbReference>
<dbReference type="Gene3D" id="2.170.130.10">
    <property type="entry name" value="TonB-dependent receptor, plug domain"/>
    <property type="match status" value="1"/>
</dbReference>
<feature type="short sequence motif" description="TonB C-terminal box" evidence="15">
    <location>
        <begin position="711"/>
        <end position="728"/>
    </location>
</feature>
<comment type="caution">
    <text evidence="20">The sequence shown here is derived from an EMBL/GenBank/DDBJ whole genome shotgun (WGS) entry which is preliminary data.</text>
</comment>
<evidence type="ECO:0000256" key="1">
    <source>
        <dbReference type="ARBA" id="ARBA00004571"/>
    </source>
</evidence>